<dbReference type="SUPFAM" id="SSF52540">
    <property type="entry name" value="P-loop containing nucleoside triphosphate hydrolases"/>
    <property type="match status" value="1"/>
</dbReference>
<dbReference type="EMBL" id="SMRU01000009">
    <property type="protein sequence ID" value="TDF96871.1"/>
    <property type="molecule type" value="Genomic_DNA"/>
</dbReference>
<gene>
    <name evidence="2" type="ORF">E1809_09105</name>
</gene>
<name>A0A4R5KMN2_9MICC</name>
<feature type="domain" description="Helicase ATP-binding" evidence="1">
    <location>
        <begin position="31"/>
        <end position="171"/>
    </location>
</feature>
<dbReference type="PROSITE" id="PS51192">
    <property type="entry name" value="HELICASE_ATP_BIND_1"/>
    <property type="match status" value="1"/>
</dbReference>
<dbReference type="OrthoDB" id="4440029at2"/>
<dbReference type="Gene3D" id="3.30.420.240">
    <property type="match status" value="1"/>
</dbReference>
<sequence>MPTLEDVRAAKDDFGLFCSLVGKPRTAWQIDAMELRKRQTVVVAPRQCGKSESLSLKAAHAALRKPNQLVMIVSASETAAIRLLYMVREAFDHPLLSGSLAEDPTQTRIVLKNGSRILSVPASEKSIRGWSVDLLIVDECAFVADDILLSAALPTTTARPDARVVLASTPWGDAGAFFNLAMQGLSGTDEHTRTYRWKLLDAPWIHPAVVEAARKSLPPLRFRAEYEGEFITSGDAYFDRSDILACTADYPLRADGDRMPASCGLDWGRQQDAHAIVLAGALYDWGVNPHPVVILPWVETSRRPYGAQVSEVEKLAKSWMLDVRTETNGVGAYPSEELMRRLGGWTRVVQQGSSQKSKEDYYGRLHVLMSERGIVIPQHEELLRQLGGITATTTPMGGLRIQARQESLHDDMPDALALAVGHLPSELEPCPVSEPPEGMHWVETPGGIRIPVPVLTRNAEPDWGAVYSGVPASAAAVEAPNPWAEVYGVKKSGASEALRKLKELSQ</sequence>
<dbReference type="Gene3D" id="3.40.50.300">
    <property type="entry name" value="P-loop containing nucleotide triphosphate hydrolases"/>
    <property type="match status" value="1"/>
</dbReference>
<evidence type="ECO:0000313" key="2">
    <source>
        <dbReference type="EMBL" id="TDF96871.1"/>
    </source>
</evidence>
<evidence type="ECO:0000259" key="1">
    <source>
        <dbReference type="PROSITE" id="PS51192"/>
    </source>
</evidence>
<dbReference type="AlphaFoldDB" id="A0A4R5KMN2"/>
<dbReference type="Pfam" id="PF03237">
    <property type="entry name" value="Terminase_6N"/>
    <property type="match status" value="1"/>
</dbReference>
<evidence type="ECO:0000313" key="3">
    <source>
        <dbReference type="Proteomes" id="UP000295511"/>
    </source>
</evidence>
<comment type="caution">
    <text evidence="2">The sequence shown here is derived from an EMBL/GenBank/DDBJ whole genome shotgun (WGS) entry which is preliminary data.</text>
</comment>
<accession>A0A4R5KMN2</accession>
<protein>
    <recommendedName>
        <fullName evidence="1">Helicase ATP-binding domain-containing protein</fullName>
    </recommendedName>
</protein>
<organism evidence="2 3">
    <name type="scientific">Arthrobacter terricola</name>
    <dbReference type="NCBI Taxonomy" id="2547396"/>
    <lineage>
        <taxon>Bacteria</taxon>
        <taxon>Bacillati</taxon>
        <taxon>Actinomycetota</taxon>
        <taxon>Actinomycetes</taxon>
        <taxon>Micrococcales</taxon>
        <taxon>Micrococcaceae</taxon>
        <taxon>Arthrobacter</taxon>
    </lineage>
</organism>
<dbReference type="Proteomes" id="UP000295511">
    <property type="component" value="Unassembled WGS sequence"/>
</dbReference>
<keyword evidence="3" id="KW-1185">Reference proteome</keyword>
<reference evidence="2 3" key="1">
    <citation type="submission" date="2019-03" db="EMBL/GenBank/DDBJ databases">
        <title>Whole genome sequence of Arthrobacter sp JH1-1.</title>
        <authorList>
            <person name="Trinh H.N."/>
        </authorList>
    </citation>
    <scope>NUCLEOTIDE SEQUENCE [LARGE SCALE GENOMIC DNA]</scope>
    <source>
        <strain evidence="2 3">JH1-1</strain>
    </source>
</reference>
<dbReference type="InterPro" id="IPR027417">
    <property type="entry name" value="P-loop_NTPase"/>
</dbReference>
<dbReference type="InterPro" id="IPR014001">
    <property type="entry name" value="Helicase_ATP-bd"/>
</dbReference>
<dbReference type="RefSeq" id="WP_133203920.1">
    <property type="nucleotide sequence ID" value="NZ_SMRU01000009.1"/>
</dbReference>
<proteinExistence type="predicted"/>